<keyword evidence="3" id="KW-1185">Reference proteome</keyword>
<dbReference type="EMBL" id="PPSL01000007">
    <property type="protein sequence ID" value="PQJ09150.1"/>
    <property type="molecule type" value="Genomic_DNA"/>
</dbReference>
<reference evidence="2 3" key="1">
    <citation type="submission" date="2018-01" db="EMBL/GenBank/DDBJ databases">
        <title>A novel member of the phylum Bacteroidetes isolated from glacier ice.</title>
        <authorList>
            <person name="Liu Q."/>
            <person name="Xin Y.-H."/>
        </authorList>
    </citation>
    <scope>NUCLEOTIDE SEQUENCE [LARGE SCALE GENOMIC DNA]</scope>
    <source>
        <strain evidence="2 3">RB1R16</strain>
    </source>
</reference>
<evidence type="ECO:0000256" key="1">
    <source>
        <dbReference type="SAM" id="MobiDB-lite"/>
    </source>
</evidence>
<comment type="caution">
    <text evidence="2">The sequence shown here is derived from an EMBL/GenBank/DDBJ whole genome shotgun (WGS) entry which is preliminary data.</text>
</comment>
<protein>
    <submittedName>
        <fullName evidence="2">Uncharacterized protein</fullName>
    </submittedName>
</protein>
<accession>A0A2S7SQI7</accession>
<name>A0A2S7SQI7_9BACT</name>
<proteinExistence type="predicted"/>
<sequence length="140" mass="15696">MLGADLKCPKRDKTDLKDRNIIARGVAPDIKKGSEPSPEGLPAGRHGRKKLHYMGSLLQKMKFRTLVDADSFYVRLVTSLQTDTSGRFTLSTDPHPITHKIISISSKNTLITHPPKTTYPQISKSLRALKDNKLTHFHQP</sequence>
<dbReference type="AlphaFoldDB" id="A0A2S7SQI7"/>
<evidence type="ECO:0000313" key="2">
    <source>
        <dbReference type="EMBL" id="PQJ09150.1"/>
    </source>
</evidence>
<gene>
    <name evidence="2" type="ORF">CJD36_020380</name>
</gene>
<dbReference type="Proteomes" id="UP000239872">
    <property type="component" value="Unassembled WGS sequence"/>
</dbReference>
<organism evidence="2 3">
    <name type="scientific">Flavipsychrobacter stenotrophus</name>
    <dbReference type="NCBI Taxonomy" id="2077091"/>
    <lineage>
        <taxon>Bacteria</taxon>
        <taxon>Pseudomonadati</taxon>
        <taxon>Bacteroidota</taxon>
        <taxon>Chitinophagia</taxon>
        <taxon>Chitinophagales</taxon>
        <taxon>Chitinophagaceae</taxon>
        <taxon>Flavipsychrobacter</taxon>
    </lineage>
</organism>
<evidence type="ECO:0000313" key="3">
    <source>
        <dbReference type="Proteomes" id="UP000239872"/>
    </source>
</evidence>
<feature type="region of interest" description="Disordered" evidence="1">
    <location>
        <begin position="17"/>
        <end position="47"/>
    </location>
</feature>